<keyword evidence="2" id="KW-1185">Reference proteome</keyword>
<dbReference type="RefSeq" id="WP_122254732.1">
    <property type="nucleotide sequence ID" value="NZ_QMGS01000031.1"/>
</dbReference>
<comment type="caution">
    <text evidence="1">The sequence shown here is derived from an EMBL/GenBank/DDBJ whole genome shotgun (WGS) entry which is preliminary data.</text>
</comment>
<name>A0ABX9VXD9_AGGAP</name>
<sequence length="129" mass="14897">MKYIVILIGSIFLSGYWFLSFEPPISGMTLIYNYCSHPIELRYSHVPDEMYATNKRPIIIDVNSSTHATAYGDNYPFENFDVNNIKEYFIENGMKKHFTVDKYSNKRLNLIACPENAKPTGDGNWIKAN</sequence>
<proteinExistence type="predicted"/>
<accession>A0ABX9VXD9</accession>
<protein>
    <submittedName>
        <fullName evidence="1">Uncharacterized protein</fullName>
    </submittedName>
</protein>
<dbReference type="EMBL" id="QMGS01000031">
    <property type="protein sequence ID" value="RMW89964.1"/>
    <property type="molecule type" value="Genomic_DNA"/>
</dbReference>
<evidence type="ECO:0000313" key="2">
    <source>
        <dbReference type="Proteomes" id="UP000274211"/>
    </source>
</evidence>
<evidence type="ECO:0000313" key="1">
    <source>
        <dbReference type="EMBL" id="RMW89964.1"/>
    </source>
</evidence>
<reference evidence="1 2" key="1">
    <citation type="journal article" date="2019" name="J. Oral Microbiol.">
        <title>Role of OmpA1 and OmpA2 in Aggregatibacter actinomycetemcomitans and Aggregatibacter aphrophilus serum resistance.</title>
        <authorList>
            <person name="Lindholm M."/>
            <person name="Min Aung K."/>
            <person name="Nyunt Wai S."/>
            <person name="Oscarsson J."/>
        </authorList>
    </citation>
    <scope>NUCLEOTIDE SEQUENCE [LARGE SCALE GENOMIC DNA]</scope>
    <source>
        <strain evidence="1 2">HK83</strain>
    </source>
</reference>
<dbReference type="Proteomes" id="UP000274211">
    <property type="component" value="Unassembled WGS sequence"/>
</dbReference>
<gene>
    <name evidence="1" type="ORF">DOL88_02345</name>
</gene>
<organism evidence="1 2">
    <name type="scientific">Aggregatibacter aphrophilus</name>
    <name type="common">Haemophilus aphrophilus</name>
    <dbReference type="NCBI Taxonomy" id="732"/>
    <lineage>
        <taxon>Bacteria</taxon>
        <taxon>Pseudomonadati</taxon>
        <taxon>Pseudomonadota</taxon>
        <taxon>Gammaproteobacteria</taxon>
        <taxon>Pasteurellales</taxon>
        <taxon>Pasteurellaceae</taxon>
        <taxon>Aggregatibacter</taxon>
    </lineage>
</organism>